<protein>
    <submittedName>
        <fullName evidence="8">WRKY protein</fullName>
    </submittedName>
</protein>
<dbReference type="SMART" id="SM00774">
    <property type="entry name" value="WRKY"/>
    <property type="match status" value="1"/>
</dbReference>
<dbReference type="Gene3D" id="2.20.25.80">
    <property type="entry name" value="WRKY domain"/>
    <property type="match status" value="1"/>
</dbReference>
<keyword evidence="5" id="KW-0539">Nucleus</keyword>
<dbReference type="AlphaFoldDB" id="A0A0D5Y9B9"/>
<dbReference type="GO" id="GO:0003700">
    <property type="term" value="F:DNA-binding transcription factor activity"/>
    <property type="evidence" value="ECO:0007669"/>
    <property type="project" value="InterPro"/>
</dbReference>
<dbReference type="PhylomeDB" id="A0A0D5Y9B9"/>
<evidence type="ECO:0000256" key="1">
    <source>
        <dbReference type="ARBA" id="ARBA00004123"/>
    </source>
</evidence>
<proteinExistence type="evidence at transcript level"/>
<dbReference type="PANTHER" id="PTHR32096">
    <property type="entry name" value="WRKY TRANSCRIPTION FACTOR 30-RELATED-RELATED"/>
    <property type="match status" value="1"/>
</dbReference>
<dbReference type="PROSITE" id="PS50811">
    <property type="entry name" value="WRKY"/>
    <property type="match status" value="1"/>
</dbReference>
<evidence type="ECO:0000313" key="8">
    <source>
        <dbReference type="EMBL" id="AKA27927.1"/>
    </source>
</evidence>
<gene>
    <name evidence="8" type="primary">WRKY61</name>
</gene>
<comment type="subcellular location">
    <subcellularLocation>
        <location evidence="1">Nucleus</location>
    </subcellularLocation>
</comment>
<dbReference type="InterPro" id="IPR036576">
    <property type="entry name" value="WRKY_dom_sf"/>
</dbReference>
<evidence type="ECO:0000256" key="5">
    <source>
        <dbReference type="ARBA" id="ARBA00023242"/>
    </source>
</evidence>
<keyword evidence="2" id="KW-0805">Transcription regulation</keyword>
<dbReference type="InterPro" id="IPR003657">
    <property type="entry name" value="WRKY_dom"/>
</dbReference>
<dbReference type="EMBL" id="KM823184">
    <property type="protein sequence ID" value="AKA27927.1"/>
    <property type="molecule type" value="mRNA"/>
</dbReference>
<sequence>MESEYLELYKSVVSEISKGMEQVKECCSNKEQDGFLERMLSSHEEALLILTGRAPQGQCQSGISSLSDPPDSPTGSKDARSRLWKREYFKRRNKIVKIEASSDSELPHEDGYAWRKYGKKAILNAKYPRGYYRCIQSKTCLAKKRVQRSDDGTVFEVTYKGQHTCPGL</sequence>
<evidence type="ECO:0000256" key="6">
    <source>
        <dbReference type="SAM" id="MobiDB-lite"/>
    </source>
</evidence>
<dbReference type="SUPFAM" id="SSF118290">
    <property type="entry name" value="WRKY DNA-binding domain"/>
    <property type="match status" value="1"/>
</dbReference>
<dbReference type="SMR" id="A0A0D5Y9B9"/>
<accession>A0A0D5Y9B9</accession>
<name>A0A0D5Y9B9_SALMI</name>
<keyword evidence="4" id="KW-0804">Transcription</keyword>
<dbReference type="PANTHER" id="PTHR32096:SF146">
    <property type="entry name" value="WRKY TRANSCRIPTION FACTOR 19-RELATED"/>
    <property type="match status" value="1"/>
</dbReference>
<keyword evidence="3" id="KW-0238">DNA-binding</keyword>
<evidence type="ECO:0000256" key="2">
    <source>
        <dbReference type="ARBA" id="ARBA00023015"/>
    </source>
</evidence>
<evidence type="ECO:0000256" key="3">
    <source>
        <dbReference type="ARBA" id="ARBA00023125"/>
    </source>
</evidence>
<evidence type="ECO:0000259" key="7">
    <source>
        <dbReference type="PROSITE" id="PS50811"/>
    </source>
</evidence>
<reference evidence="8" key="1">
    <citation type="journal article" date="2015" name="BMC Genomics">
        <title>Molecular cloning and expression analysis of WRKY transcription factor genes in Salvia miltiorrhiza.</title>
        <authorList>
            <person name="Li C."/>
            <person name="Li D."/>
            <person name="Shao F."/>
            <person name="Lu S."/>
        </authorList>
    </citation>
    <scope>NUCLEOTIDE SEQUENCE</scope>
</reference>
<dbReference type="Pfam" id="PF03106">
    <property type="entry name" value="WRKY"/>
    <property type="match status" value="1"/>
</dbReference>
<feature type="compositionally biased region" description="Polar residues" evidence="6">
    <location>
        <begin position="58"/>
        <end position="67"/>
    </location>
</feature>
<dbReference type="GO" id="GO:0000976">
    <property type="term" value="F:transcription cis-regulatory region binding"/>
    <property type="evidence" value="ECO:0007669"/>
    <property type="project" value="TreeGrafter"/>
</dbReference>
<dbReference type="InterPro" id="IPR044810">
    <property type="entry name" value="WRKY_plant"/>
</dbReference>
<evidence type="ECO:0000256" key="4">
    <source>
        <dbReference type="ARBA" id="ARBA00023163"/>
    </source>
</evidence>
<feature type="region of interest" description="Disordered" evidence="6">
    <location>
        <begin position="58"/>
        <end position="80"/>
    </location>
</feature>
<feature type="domain" description="WRKY" evidence="7">
    <location>
        <begin position="103"/>
        <end position="168"/>
    </location>
</feature>
<dbReference type="GO" id="GO:0005634">
    <property type="term" value="C:nucleus"/>
    <property type="evidence" value="ECO:0007669"/>
    <property type="project" value="UniProtKB-SubCell"/>
</dbReference>
<organism evidence="8">
    <name type="scientific">Salvia miltiorrhiza</name>
    <name type="common">Chinese sage</name>
    <dbReference type="NCBI Taxonomy" id="226208"/>
    <lineage>
        <taxon>Eukaryota</taxon>
        <taxon>Viridiplantae</taxon>
        <taxon>Streptophyta</taxon>
        <taxon>Embryophyta</taxon>
        <taxon>Tracheophyta</taxon>
        <taxon>Spermatophyta</taxon>
        <taxon>Magnoliopsida</taxon>
        <taxon>eudicotyledons</taxon>
        <taxon>Gunneridae</taxon>
        <taxon>Pentapetalae</taxon>
        <taxon>asterids</taxon>
        <taxon>lamiids</taxon>
        <taxon>Lamiales</taxon>
        <taxon>Lamiaceae</taxon>
        <taxon>Nepetoideae</taxon>
        <taxon>Mentheae</taxon>
        <taxon>Salviinae</taxon>
        <taxon>Salvia</taxon>
        <taxon>Salvia incertae sedis</taxon>
    </lineage>
</organism>